<keyword evidence="3" id="KW-1185">Reference proteome</keyword>
<proteinExistence type="predicted"/>
<feature type="transmembrane region" description="Helical" evidence="1">
    <location>
        <begin position="73"/>
        <end position="92"/>
    </location>
</feature>
<dbReference type="RefSeq" id="WP_248476291.1">
    <property type="nucleotide sequence ID" value="NZ_JALPRF010000001.1"/>
</dbReference>
<protein>
    <submittedName>
        <fullName evidence="2">DUF2304 domain-containing protein</fullName>
    </submittedName>
</protein>
<evidence type="ECO:0000256" key="1">
    <source>
        <dbReference type="SAM" id="Phobius"/>
    </source>
</evidence>
<feature type="transmembrane region" description="Helical" evidence="1">
    <location>
        <begin position="6"/>
        <end position="24"/>
    </location>
</feature>
<accession>A0ABT0HHJ5</accession>
<dbReference type="EMBL" id="JALPRF010000001">
    <property type="protein sequence ID" value="MCK8491641.1"/>
    <property type="molecule type" value="Genomic_DNA"/>
</dbReference>
<name>A0ABT0HHJ5_9BACT</name>
<evidence type="ECO:0000313" key="3">
    <source>
        <dbReference type="Proteomes" id="UP001202180"/>
    </source>
</evidence>
<sequence length="135" mass="15017">MATLPITIQVISLLVAFLVMLFIGRLIVRGKLREEYAILWIVCTLILIVFSVWRRGLEQIALTLGVFYPPSLVFLAAIFAVLVFLVHLSVVVSRLQSQIKTLSQEVALLRHELESRTAVKDTSTSPIAEPAATTE</sequence>
<evidence type="ECO:0000313" key="2">
    <source>
        <dbReference type="EMBL" id="MCK8491641.1"/>
    </source>
</evidence>
<reference evidence="2 3" key="1">
    <citation type="submission" date="2022-04" db="EMBL/GenBank/DDBJ databases">
        <title>Spirosoma sp. strain RP8 genome sequencing and assembly.</title>
        <authorList>
            <person name="Jung Y."/>
        </authorList>
    </citation>
    <scope>NUCLEOTIDE SEQUENCE [LARGE SCALE GENOMIC DNA]</scope>
    <source>
        <strain evidence="2 3">RP8</strain>
    </source>
</reference>
<keyword evidence="1" id="KW-0472">Membrane</keyword>
<feature type="transmembrane region" description="Helical" evidence="1">
    <location>
        <begin position="36"/>
        <end position="53"/>
    </location>
</feature>
<keyword evidence="1" id="KW-1133">Transmembrane helix</keyword>
<keyword evidence="1" id="KW-0812">Transmembrane</keyword>
<organism evidence="2 3">
    <name type="scientific">Spirosoma liriopis</name>
    <dbReference type="NCBI Taxonomy" id="2937440"/>
    <lineage>
        <taxon>Bacteria</taxon>
        <taxon>Pseudomonadati</taxon>
        <taxon>Bacteroidota</taxon>
        <taxon>Cytophagia</taxon>
        <taxon>Cytophagales</taxon>
        <taxon>Cytophagaceae</taxon>
        <taxon>Spirosoma</taxon>
    </lineage>
</organism>
<comment type="caution">
    <text evidence="2">The sequence shown here is derived from an EMBL/GenBank/DDBJ whole genome shotgun (WGS) entry which is preliminary data.</text>
</comment>
<dbReference type="Proteomes" id="UP001202180">
    <property type="component" value="Unassembled WGS sequence"/>
</dbReference>
<gene>
    <name evidence="2" type="ORF">M0L20_07230</name>
</gene>
<dbReference type="Pfam" id="PF10066">
    <property type="entry name" value="DUF2304"/>
    <property type="match status" value="1"/>
</dbReference>
<dbReference type="InterPro" id="IPR019277">
    <property type="entry name" value="DUF2304"/>
</dbReference>